<dbReference type="PDBsum" id="3A0R"/>
<dbReference type="KEGG" id="tma:TM1360"/>
<protein>
    <submittedName>
        <fullName evidence="8">Response regulator</fullName>
    </submittedName>
</protein>
<reference evidence="8 9" key="1">
    <citation type="journal article" date="1999" name="Nature">
        <title>Evidence for lateral gene transfer between Archaea and Bacteria from genome sequence of Thermotoga maritima.</title>
        <authorList>
            <person name="Nelson K.E."/>
            <person name="Clayton R.A."/>
            <person name="Gill S.R."/>
            <person name="Gwinn M.L."/>
            <person name="Dodson R.J."/>
            <person name="Haft D.H."/>
            <person name="Hickey E.K."/>
            <person name="Peterson J.D."/>
            <person name="Nelson W.C."/>
            <person name="Ketchum K.A."/>
            <person name="McDonald L."/>
            <person name="Utterback T.R."/>
            <person name="Malek J.A."/>
            <person name="Linher K.D."/>
            <person name="Garrett M.M."/>
            <person name="Stewart A.M."/>
            <person name="Cotton M.D."/>
            <person name="Pratt M.S."/>
            <person name="Phillips C.A."/>
            <person name="Richardson D."/>
            <person name="Heidelberg J."/>
            <person name="Sutton G.G."/>
            <person name="Fleischmann R.D."/>
            <person name="White O."/>
            <person name="Salzberg S.L."/>
            <person name="Smith H.O."/>
            <person name="Venter J.C."/>
            <person name="Fraser C.M."/>
        </authorList>
    </citation>
    <scope>NUCLEOTIDE SEQUENCE [LARGE SCALE GENOMIC DNA]</scope>
    <source>
        <strain evidence="9">ATCC 43589 / DSM 3109 / JCM 10099 / NBRC 100826 / MSB8</strain>
    </source>
</reference>
<evidence type="ECO:0000256" key="4">
    <source>
        <dbReference type="ARBA" id="ARBA00023125"/>
    </source>
</evidence>
<keyword evidence="10 11" id="KW-0002">3D-structure</keyword>
<dbReference type="OrthoDB" id="9790669at2"/>
<dbReference type="GO" id="GO:0000160">
    <property type="term" value="P:phosphorelay signal transduction system"/>
    <property type="evidence" value="ECO:0007669"/>
    <property type="project" value="UniProtKB-KW"/>
</dbReference>
<dbReference type="PDB" id="3A10">
    <property type="method" value="X-ray"/>
    <property type="resolution" value="1.63 A"/>
    <property type="chains" value="A=1-116"/>
</dbReference>
<dbReference type="SMR" id="Q9X181"/>
<dbReference type="EvolutionaryTrace" id="Q9X181"/>
<dbReference type="InParanoid" id="Q9X181"/>
<dbReference type="FunFam" id="3.40.50.2300:FF:000001">
    <property type="entry name" value="DNA-binding response regulator PhoB"/>
    <property type="match status" value="1"/>
</dbReference>
<dbReference type="Gene3D" id="3.40.50.2300">
    <property type="match status" value="1"/>
</dbReference>
<dbReference type="KEGG" id="tmw:THMA_1385"/>
<dbReference type="EMBL" id="AE000512">
    <property type="protein sequence ID" value="AAD36430.1"/>
    <property type="molecule type" value="Genomic_DNA"/>
</dbReference>
<evidence type="ECO:0000256" key="3">
    <source>
        <dbReference type="ARBA" id="ARBA00023015"/>
    </source>
</evidence>
<evidence type="ECO:0000256" key="1">
    <source>
        <dbReference type="ARBA" id="ARBA00022553"/>
    </source>
</evidence>
<evidence type="ECO:0007829" key="12">
    <source>
        <dbReference type="PDB" id="3A10"/>
    </source>
</evidence>
<feature type="binding site" evidence="11 12">
    <location>
        <position position="9"/>
    </location>
    <ligand>
        <name>Mg(2+)</name>
        <dbReference type="ChEBI" id="CHEBI:18420"/>
    </ligand>
</feature>
<sequence length="116" mass="13343">MKRILVVDDEPNIRELLKEELQEEGYEIDTAENGEEALKKFFSGNYDLVILDIEMPGISGLEVAGEIRKKKKDAKIILLTAYSHYRSDLSSWAADEYVVKSFNFDELKEKVKKLLS</sequence>
<dbReference type="SMART" id="SM00448">
    <property type="entry name" value="REC"/>
    <property type="match status" value="1"/>
</dbReference>
<dbReference type="Pfam" id="PF00072">
    <property type="entry name" value="Response_reg"/>
    <property type="match status" value="1"/>
</dbReference>
<evidence type="ECO:0007829" key="10">
    <source>
        <dbReference type="PDB" id="3A0R"/>
    </source>
</evidence>
<dbReference type="GO" id="GO:0003677">
    <property type="term" value="F:DNA binding"/>
    <property type="evidence" value="ECO:0007669"/>
    <property type="project" value="UniProtKB-KW"/>
</dbReference>
<dbReference type="SUPFAM" id="SSF52172">
    <property type="entry name" value="CheY-like"/>
    <property type="match status" value="1"/>
</dbReference>
<dbReference type="PDBsum" id="3A0U"/>
<keyword evidence="11 12" id="KW-0479">Metal-binding</keyword>
<dbReference type="PROSITE" id="PS50110">
    <property type="entry name" value="RESPONSE_REGULATORY"/>
    <property type="match status" value="1"/>
</dbReference>
<feature type="modified residue" description="4-aspartylphosphate" evidence="6">
    <location>
        <position position="52"/>
    </location>
</feature>
<keyword evidence="3" id="KW-0805">Transcription regulation</keyword>
<dbReference type="KEGG" id="tmm:Tmari_1367"/>
<accession>G4FF96</accession>
<accession>Q9X181</accession>
<gene>
    <name evidence="8" type="ordered locus">TM_1360</name>
</gene>
<feature type="binding site" evidence="11 12">
    <location>
        <position position="54"/>
    </location>
    <ligand>
        <name>Mg(2+)</name>
        <dbReference type="ChEBI" id="CHEBI:18420"/>
    </ligand>
</feature>
<evidence type="ECO:0007829" key="11">
    <source>
        <dbReference type="PDB" id="3A0U"/>
    </source>
</evidence>
<dbReference type="Proteomes" id="UP000008183">
    <property type="component" value="Chromosome"/>
</dbReference>
<dbReference type="CDD" id="cd17554">
    <property type="entry name" value="REC_TrrA-like"/>
    <property type="match status" value="1"/>
</dbReference>
<evidence type="ECO:0000256" key="2">
    <source>
        <dbReference type="ARBA" id="ARBA00023012"/>
    </source>
</evidence>
<dbReference type="AlphaFoldDB" id="Q9X181"/>
<dbReference type="IntAct" id="Q9X181">
    <property type="interactions" value="1"/>
</dbReference>
<dbReference type="PDBsum" id="3A10"/>
<dbReference type="PANTHER" id="PTHR48111:SF1">
    <property type="entry name" value="TWO-COMPONENT RESPONSE REGULATOR ORR33"/>
    <property type="match status" value="1"/>
</dbReference>
<comment type="interaction">
    <interactant intactId="EBI-15810022">
        <id>Q9X181</id>
    </interactant>
    <interactant intactId="EBI-15809993">
        <id>Q9X180</id>
        <label>TM_1359</label>
    </interactant>
    <organismsDiffer>false</organismsDiffer>
    <experiments>5</experiments>
</comment>
<name>Q9X181_THEMA</name>
<dbReference type="DIP" id="DIP-48291N"/>
<dbReference type="KEGG" id="tmi:THEMA_07540"/>
<reference evidence="10 11" key="2">
    <citation type="journal article" date="2009" name="Structure">
        <title>Structure of PAS-linked histidine kinase and the response regulator complex.</title>
        <authorList>
            <person name="Yamada S."/>
            <person name="Sugimoto H."/>
            <person name="Kobayashi M."/>
            <person name="Ohno A."/>
            <person name="Nakamura H."/>
            <person name="Shiro Y."/>
        </authorList>
    </citation>
    <scope>X-RAY CRYSTALLOGRAPHY (1.63 ANGSTROMS) IN COMPLEX WITH MG(2+)</scope>
</reference>
<dbReference type="PaxDb" id="243274-THEMA_07540"/>
<organism evidence="8 9">
    <name type="scientific">Thermotoga maritima (strain ATCC 43589 / DSM 3109 / JCM 10099 / NBRC 100826 / MSB8)</name>
    <dbReference type="NCBI Taxonomy" id="243274"/>
    <lineage>
        <taxon>Bacteria</taxon>
        <taxon>Thermotogati</taxon>
        <taxon>Thermotogota</taxon>
        <taxon>Thermotogae</taxon>
        <taxon>Thermotogales</taxon>
        <taxon>Thermotogaceae</taxon>
        <taxon>Thermotoga</taxon>
    </lineage>
</organism>
<keyword evidence="5" id="KW-0804">Transcription</keyword>
<evidence type="ECO:0000313" key="9">
    <source>
        <dbReference type="Proteomes" id="UP000008183"/>
    </source>
</evidence>
<evidence type="ECO:0000313" key="8">
    <source>
        <dbReference type="EMBL" id="AAD36430.1"/>
    </source>
</evidence>
<feature type="binding site" evidence="11 12">
    <location>
        <position position="52"/>
    </location>
    <ligand>
        <name>Mg(2+)</name>
        <dbReference type="ChEBI" id="CHEBI:18420"/>
    </ligand>
</feature>
<dbReference type="GO" id="GO:0046872">
    <property type="term" value="F:metal ion binding"/>
    <property type="evidence" value="ECO:0007669"/>
    <property type="project" value="UniProtKB-KW"/>
</dbReference>
<keyword evidence="4" id="KW-0238">DNA-binding</keyword>
<dbReference type="InterPro" id="IPR039420">
    <property type="entry name" value="WalR-like"/>
</dbReference>
<dbReference type="EnsemblBacteria" id="AAD36430">
    <property type="protein sequence ID" value="AAD36430"/>
    <property type="gene ID" value="TM_1360"/>
</dbReference>
<evidence type="ECO:0000259" key="7">
    <source>
        <dbReference type="PROSITE" id="PS50110"/>
    </source>
</evidence>
<dbReference type="PANTHER" id="PTHR48111">
    <property type="entry name" value="REGULATOR OF RPOS"/>
    <property type="match status" value="1"/>
</dbReference>
<dbReference type="InterPro" id="IPR011006">
    <property type="entry name" value="CheY-like_superfamily"/>
</dbReference>
<feature type="domain" description="Response regulatory" evidence="7">
    <location>
        <begin position="3"/>
        <end position="115"/>
    </location>
</feature>
<evidence type="ECO:0000256" key="6">
    <source>
        <dbReference type="PROSITE-ProRule" id="PRU00169"/>
    </source>
</evidence>
<keyword evidence="2" id="KW-0902">Two-component regulatory system</keyword>
<dbReference type="InterPro" id="IPR001789">
    <property type="entry name" value="Sig_transdc_resp-reg_receiver"/>
</dbReference>
<keyword evidence="1 6" id="KW-0597">Phosphoprotein</keyword>
<keyword evidence="9" id="KW-1185">Reference proteome</keyword>
<dbReference type="PDB" id="3A0R">
    <property type="method" value="X-ray"/>
    <property type="resolution" value="3.80 A"/>
    <property type="chains" value="B=1-116"/>
</dbReference>
<dbReference type="RefSeq" id="WP_004081556.1">
    <property type="nucleotide sequence ID" value="NC_000853.1"/>
</dbReference>
<evidence type="ECO:0000256" key="5">
    <source>
        <dbReference type="ARBA" id="ARBA00023163"/>
    </source>
</evidence>
<dbReference type="PIR" id="A72263">
    <property type="entry name" value="A72263"/>
</dbReference>
<proteinExistence type="evidence at protein level"/>
<dbReference type="PATRIC" id="fig|243274.17.peg.1367"/>
<dbReference type="PDB" id="3A0U">
    <property type="method" value="X-ray"/>
    <property type="resolution" value="1.66 A"/>
    <property type="chains" value="A=1-116"/>
</dbReference>